<evidence type="ECO:0000256" key="1">
    <source>
        <dbReference type="ARBA" id="ARBA00022729"/>
    </source>
</evidence>
<sequence>MNKFIKLVSIAVLTVGVLAACNSDDKEENATPDDNDDVVEENNTPGDDNETNDEEQGNEAEEDETENRDNSASDEQFAGQLDLRLGDTGRFSDTVGAYEITIHSVKKEDEVDGKPSQLDYFLIVDLTIKNIGDSVIDAEDTVGVLDQSDDIDLSVSDDISHLYESIEQLSGELSPGEEITGQALFHSYDNDQQYLKIREGLIAAGAVYNQVIWTIDKSEIE</sequence>
<dbReference type="Gene3D" id="2.60.40.1240">
    <property type="match status" value="1"/>
</dbReference>
<keyword evidence="6" id="KW-1185">Reference proteome</keyword>
<feature type="chain" id="PRO_5039537511" description="DUF4352 domain-containing protein" evidence="3">
    <location>
        <begin position="20"/>
        <end position="221"/>
    </location>
</feature>
<dbReference type="InterPro" id="IPR029050">
    <property type="entry name" value="Immunoprotect_excell_Ig-like"/>
</dbReference>
<accession>A0A1H3QYN4</accession>
<dbReference type="Proteomes" id="UP000198935">
    <property type="component" value="Unassembled WGS sequence"/>
</dbReference>
<proteinExistence type="predicted"/>
<dbReference type="AlphaFoldDB" id="A0A1H3QYN4"/>
<gene>
    <name evidence="5" type="ORF">SAMN05421736_10795</name>
</gene>
<reference evidence="6" key="1">
    <citation type="submission" date="2016-10" db="EMBL/GenBank/DDBJ databases">
        <authorList>
            <person name="Varghese N."/>
            <person name="Submissions S."/>
        </authorList>
    </citation>
    <scope>NUCLEOTIDE SEQUENCE [LARGE SCALE GENOMIC DNA]</scope>
    <source>
        <strain evidence="6">SP</strain>
    </source>
</reference>
<feature type="domain" description="DUF4352" evidence="4">
    <location>
        <begin position="94"/>
        <end position="201"/>
    </location>
</feature>
<evidence type="ECO:0000256" key="3">
    <source>
        <dbReference type="SAM" id="SignalP"/>
    </source>
</evidence>
<feature type="compositionally biased region" description="Acidic residues" evidence="2">
    <location>
        <begin position="47"/>
        <end position="66"/>
    </location>
</feature>
<evidence type="ECO:0000313" key="5">
    <source>
        <dbReference type="EMBL" id="SDZ18078.1"/>
    </source>
</evidence>
<evidence type="ECO:0000259" key="4">
    <source>
        <dbReference type="Pfam" id="PF11611"/>
    </source>
</evidence>
<dbReference type="Pfam" id="PF11611">
    <property type="entry name" value="DUF4352"/>
    <property type="match status" value="1"/>
</dbReference>
<dbReference type="InterPro" id="IPR029051">
    <property type="entry name" value="DUF4352"/>
</dbReference>
<evidence type="ECO:0000256" key="2">
    <source>
        <dbReference type="SAM" id="MobiDB-lite"/>
    </source>
</evidence>
<protein>
    <recommendedName>
        <fullName evidence="4">DUF4352 domain-containing protein</fullName>
    </recommendedName>
</protein>
<dbReference type="STRING" id="1503961.SAMN05421736_10795"/>
<feature type="signal peptide" evidence="3">
    <location>
        <begin position="1"/>
        <end position="19"/>
    </location>
</feature>
<feature type="compositionally biased region" description="Acidic residues" evidence="2">
    <location>
        <begin position="25"/>
        <end position="40"/>
    </location>
</feature>
<name>A0A1H3QYN4_9BACI</name>
<feature type="region of interest" description="Disordered" evidence="2">
    <location>
        <begin position="24"/>
        <end position="76"/>
    </location>
</feature>
<dbReference type="OrthoDB" id="2972862at2"/>
<evidence type="ECO:0000313" key="6">
    <source>
        <dbReference type="Proteomes" id="UP000198935"/>
    </source>
</evidence>
<dbReference type="EMBL" id="FNPI01000007">
    <property type="protein sequence ID" value="SDZ18078.1"/>
    <property type="molecule type" value="Genomic_DNA"/>
</dbReference>
<keyword evidence="1 3" id="KW-0732">Signal</keyword>
<organism evidence="5 6">
    <name type="scientific">Evansella caseinilytica</name>
    <dbReference type="NCBI Taxonomy" id="1503961"/>
    <lineage>
        <taxon>Bacteria</taxon>
        <taxon>Bacillati</taxon>
        <taxon>Bacillota</taxon>
        <taxon>Bacilli</taxon>
        <taxon>Bacillales</taxon>
        <taxon>Bacillaceae</taxon>
        <taxon>Evansella</taxon>
    </lineage>
</organism>
<dbReference type="PROSITE" id="PS51257">
    <property type="entry name" value="PROKAR_LIPOPROTEIN"/>
    <property type="match status" value="1"/>
</dbReference>